<keyword evidence="2" id="KW-1185">Reference proteome</keyword>
<reference evidence="1" key="1">
    <citation type="journal article" date="2025" name="Int. J. Syst. Evol. Microbiol.">
        <title>Streptomyces citrinus sp. nov., with yellow diffusible pigment.</title>
        <authorList>
            <person name="He Y."/>
            <person name="Yang E."/>
            <person name="Xu J."/>
            <person name="Sun Y."/>
            <person name="Sun L."/>
        </authorList>
    </citation>
    <scope>NUCLEOTIDE SEQUENCE</scope>
    <source>
        <strain evidence="1">Q6</strain>
    </source>
</reference>
<accession>A0ACD5AKF5</accession>
<evidence type="ECO:0000313" key="2">
    <source>
        <dbReference type="Proteomes" id="UP001432251"/>
    </source>
</evidence>
<dbReference type="Proteomes" id="UP001432251">
    <property type="component" value="Chromosome"/>
</dbReference>
<proteinExistence type="predicted"/>
<name>A0ACD5AKF5_9ACTN</name>
<organism evidence="1 2">
    <name type="scientific">Streptomyces citrinus</name>
    <dbReference type="NCBI Taxonomy" id="3118173"/>
    <lineage>
        <taxon>Bacteria</taxon>
        <taxon>Bacillati</taxon>
        <taxon>Actinomycetota</taxon>
        <taxon>Actinomycetes</taxon>
        <taxon>Kitasatosporales</taxon>
        <taxon>Streptomycetaceae</taxon>
        <taxon>Streptomyces</taxon>
    </lineage>
</organism>
<evidence type="ECO:0000313" key="1">
    <source>
        <dbReference type="EMBL" id="WWQ67727.1"/>
    </source>
</evidence>
<sequence length="204" mass="22407">MSERVTIGSVVEGEGELSALPTLLRRLAYEAEIWDAHVRKPHRIGRGHLVKAGGIESAVDEVARRVPAQAPGGVLVVIDADDDCPAGLGPELLRRAKAARPDRRVSVVLANREFEAWFIAAAPSLGGHRELAHDLAVPADCETRRDCKGWLTHHRTDGQPYKPNADQAALAEVFDMEMARRNSPSFDKFCRDVNYLITGKRGDK</sequence>
<dbReference type="EMBL" id="CP146022">
    <property type="protein sequence ID" value="WWQ67727.1"/>
    <property type="molecule type" value="Genomic_DNA"/>
</dbReference>
<protein>
    <submittedName>
        <fullName evidence="1">DUF4276 family protein</fullName>
    </submittedName>
</protein>
<gene>
    <name evidence="1" type="ORF">V2W30_33295</name>
</gene>